<reference evidence="1 2" key="1">
    <citation type="submission" date="2018-05" db="EMBL/GenBank/DDBJ databases">
        <title>Genomic Encyclopedia of Type Strains, Phase IV (KMG-IV): sequencing the most valuable type-strain genomes for metagenomic binning, comparative biology and taxonomic classification.</title>
        <authorList>
            <person name="Goeker M."/>
        </authorList>
    </citation>
    <scope>NUCLEOTIDE SEQUENCE [LARGE SCALE GENOMIC DNA]</scope>
    <source>
        <strain evidence="1 2">DSM 29661</strain>
    </source>
</reference>
<dbReference type="EMBL" id="QJKI01000002">
    <property type="protein sequence ID" value="PXX81235.1"/>
    <property type="molecule type" value="Genomic_DNA"/>
</dbReference>
<dbReference type="RefSeq" id="WP_110389548.1">
    <property type="nucleotide sequence ID" value="NZ_QJKI01000002.1"/>
</dbReference>
<sequence>MIIAAEAANAFIHGYSHILQQIHAESGQPQPTQDMHIYQLLMMARNIYMHTPSLLDQALATLQATGQLPPEDVVEAVRQLRVSQWVYLKDTRYYSVFMHPTEQAAYAVQGLTNRLREIIGGTGALIEVGMTSYAGHYISDSLIAKVVWLGPQYKRELNEKLAQLRQAGHFYAQPTSH</sequence>
<dbReference type="OrthoDB" id="9180812at2"/>
<evidence type="ECO:0000313" key="1">
    <source>
        <dbReference type="EMBL" id="PXX81235.1"/>
    </source>
</evidence>
<protein>
    <submittedName>
        <fullName evidence="1">Uncharacterized protein</fullName>
    </submittedName>
</protein>
<name>A0A318KZV3_9NEIS</name>
<dbReference type="AlphaFoldDB" id="A0A318KZV3"/>
<proteinExistence type="predicted"/>
<organism evidence="1 2">
    <name type="scientific">Rivihabitans pingtungensis</name>
    <dbReference type="NCBI Taxonomy" id="1054498"/>
    <lineage>
        <taxon>Bacteria</taxon>
        <taxon>Pseudomonadati</taxon>
        <taxon>Pseudomonadota</taxon>
        <taxon>Betaproteobacteria</taxon>
        <taxon>Neisseriales</taxon>
        <taxon>Aquaspirillaceae</taxon>
        <taxon>Rivihabitans</taxon>
    </lineage>
</organism>
<accession>A0A318KZV3</accession>
<keyword evidence="2" id="KW-1185">Reference proteome</keyword>
<gene>
    <name evidence="1" type="ORF">DFR34_10270</name>
</gene>
<comment type="caution">
    <text evidence="1">The sequence shown here is derived from an EMBL/GenBank/DDBJ whole genome shotgun (WGS) entry which is preliminary data.</text>
</comment>
<evidence type="ECO:0000313" key="2">
    <source>
        <dbReference type="Proteomes" id="UP000247555"/>
    </source>
</evidence>
<dbReference type="Proteomes" id="UP000247555">
    <property type="component" value="Unassembled WGS sequence"/>
</dbReference>